<accession>A0A1M4YDX2</accession>
<proteinExistence type="predicted"/>
<dbReference type="EMBL" id="FQTW01000026">
    <property type="protein sequence ID" value="SHF03935.1"/>
    <property type="molecule type" value="Genomic_DNA"/>
</dbReference>
<keyword evidence="1" id="KW-1133">Transmembrane helix</keyword>
<evidence type="ECO:0000313" key="2">
    <source>
        <dbReference type="EMBL" id="SHF03935.1"/>
    </source>
</evidence>
<keyword evidence="1" id="KW-0812">Transmembrane</keyword>
<evidence type="ECO:0000313" key="3">
    <source>
        <dbReference type="Proteomes" id="UP000184462"/>
    </source>
</evidence>
<dbReference type="OrthoDB" id="1250632at2"/>
<evidence type="ECO:0000256" key="1">
    <source>
        <dbReference type="SAM" id="Phobius"/>
    </source>
</evidence>
<keyword evidence="3" id="KW-1185">Reference proteome</keyword>
<reference evidence="2 3" key="1">
    <citation type="submission" date="2016-11" db="EMBL/GenBank/DDBJ databases">
        <authorList>
            <person name="Jaros S."/>
            <person name="Januszkiewicz K."/>
            <person name="Wedrychowicz H."/>
        </authorList>
    </citation>
    <scope>NUCLEOTIDE SEQUENCE [LARGE SCALE GENOMIC DNA]</scope>
    <source>
        <strain evidence="2 3">DSM 25661</strain>
    </source>
</reference>
<organism evidence="2 3">
    <name type="scientific">Psychroflexus salarius</name>
    <dbReference type="NCBI Taxonomy" id="1155689"/>
    <lineage>
        <taxon>Bacteria</taxon>
        <taxon>Pseudomonadati</taxon>
        <taxon>Bacteroidota</taxon>
        <taxon>Flavobacteriia</taxon>
        <taxon>Flavobacteriales</taxon>
        <taxon>Flavobacteriaceae</taxon>
        <taxon>Psychroflexus</taxon>
    </lineage>
</organism>
<sequence>MTLTKKILIGISSVIILFVGFIFWLFFEIANENKGDEIFYNIEIPKKLKFEKPILFLSNRQIDSLRNLNVEQEKILVIGNGYSGYDFYMWHKPSEKGELFIKAYELTKNTRLSEWKLNNRTKNKISELSNEYKLYEGRTVIDEGTFENFYPTRFELWFKSESSGIEKKLTEKNYVIDGWDR</sequence>
<keyword evidence="1" id="KW-0472">Membrane</keyword>
<dbReference type="AlphaFoldDB" id="A0A1M4YDX2"/>
<gene>
    <name evidence="2" type="ORF">SAMN05444278_1261</name>
</gene>
<dbReference type="Proteomes" id="UP000184462">
    <property type="component" value="Unassembled WGS sequence"/>
</dbReference>
<feature type="transmembrane region" description="Helical" evidence="1">
    <location>
        <begin position="7"/>
        <end position="27"/>
    </location>
</feature>
<protein>
    <submittedName>
        <fullName evidence="2">Uncharacterized protein</fullName>
    </submittedName>
</protein>
<dbReference type="RefSeq" id="WP_073193764.1">
    <property type="nucleotide sequence ID" value="NZ_FQTW01000026.1"/>
</dbReference>
<name>A0A1M4YDX2_9FLAO</name>